<dbReference type="SUPFAM" id="SSF52540">
    <property type="entry name" value="P-loop containing nucleoside triphosphate hydrolases"/>
    <property type="match status" value="1"/>
</dbReference>
<keyword evidence="3" id="KW-1185">Reference proteome</keyword>
<evidence type="ECO:0000313" key="3">
    <source>
        <dbReference type="Proteomes" id="UP000664169"/>
    </source>
</evidence>
<dbReference type="Gene3D" id="3.40.50.300">
    <property type="entry name" value="P-loop containing nucleotide triphosphate hydrolases"/>
    <property type="match status" value="1"/>
</dbReference>
<evidence type="ECO:0000256" key="1">
    <source>
        <dbReference type="SAM" id="MobiDB-lite"/>
    </source>
</evidence>
<accession>A0A8H3INX6</accession>
<evidence type="ECO:0000313" key="2">
    <source>
        <dbReference type="EMBL" id="CAF9920604.1"/>
    </source>
</evidence>
<feature type="region of interest" description="Disordered" evidence="1">
    <location>
        <begin position="415"/>
        <end position="467"/>
    </location>
</feature>
<dbReference type="EMBL" id="CAJPDQ010000016">
    <property type="protein sequence ID" value="CAF9920604.1"/>
    <property type="molecule type" value="Genomic_DNA"/>
</dbReference>
<comment type="caution">
    <text evidence="2">The sequence shown here is derived from an EMBL/GenBank/DDBJ whole genome shotgun (WGS) entry which is preliminary data.</text>
</comment>
<gene>
    <name evidence="2" type="ORF">GOMPHAMPRED_002085</name>
</gene>
<dbReference type="AlphaFoldDB" id="A0A8H3INX6"/>
<dbReference type="Proteomes" id="UP000664169">
    <property type="component" value="Unassembled WGS sequence"/>
</dbReference>
<dbReference type="InterPro" id="IPR027417">
    <property type="entry name" value="P-loop_NTPase"/>
</dbReference>
<protein>
    <recommendedName>
        <fullName evidence="4">Helicase C-terminal domain-containing protein</fullName>
    </recommendedName>
</protein>
<organism evidence="2 3">
    <name type="scientific">Gomphillus americanus</name>
    <dbReference type="NCBI Taxonomy" id="1940652"/>
    <lineage>
        <taxon>Eukaryota</taxon>
        <taxon>Fungi</taxon>
        <taxon>Dikarya</taxon>
        <taxon>Ascomycota</taxon>
        <taxon>Pezizomycotina</taxon>
        <taxon>Lecanoromycetes</taxon>
        <taxon>OSLEUM clade</taxon>
        <taxon>Ostropomycetidae</taxon>
        <taxon>Ostropales</taxon>
        <taxon>Graphidaceae</taxon>
        <taxon>Gomphilloideae</taxon>
        <taxon>Gomphillus</taxon>
    </lineage>
</organism>
<evidence type="ECO:0008006" key="4">
    <source>
        <dbReference type="Google" id="ProtNLM"/>
    </source>
</evidence>
<proteinExistence type="predicted"/>
<dbReference type="OrthoDB" id="3563473at2759"/>
<name>A0A8H3INX6_9LECA</name>
<sequence>MPGVYILKPNELITPCHKAYHFWKGLKDSKNGGFLFKEFTEAMVEIGFEMMQGVGSSVVFKKDQCSRRLALIRRARNILAGSYDEEDLWNSRNGYTATASAGCVLPHEARQFGDVAATLFNQIFTDEANTPIPSSRADLLKELIKESPKLRYITAKMIENSQAGTKLLIFCEYPITLLLIESVASLLGIQTVVLREAQHATVHQKGTALFNDPQSNANLLLSMSSIAGRGLNFHHACHNLIIAELPINLSIITQLISQSVRTGQKKNVNVEILTVERSFDNIRQAFIARKEMNFLAGRTGFDASVTDNVEFKWSESDWVNHVQDCAVKPPKASTTTALVLFYRVAVWTLSGKQPQRRGTYGHIDLLLRRKARDLGGFPLRLDKQAEGDILMNDISQNNEVAGGNDAVNVAVPIRRVNDNDNPPPAEQNSLVQCVPPRQPKLEPSEADSADGQLSPKRPRKSIKGTEFVDEEDRVMELILCVKRSSFSKS</sequence>
<reference evidence="2" key="1">
    <citation type="submission" date="2021-03" db="EMBL/GenBank/DDBJ databases">
        <authorList>
            <person name="Tagirdzhanova G."/>
        </authorList>
    </citation>
    <scope>NUCLEOTIDE SEQUENCE</scope>
</reference>